<sequence length="229" mass="24011">MGCCCGGGSEPVKNLSAPALALLLLLALSASGISAGDSTATRPASGSVHSRQPQPSGESGEAAEPGEGRIAEEAGRTDEIRKIERIENRFRRNHLGTQSRFQAETDGCAAHSYGEVHVFFLQQPCSALSRAQFTIIDGRGNIALVAVSWVKMPDLDSARAFQELVDDAQGTGNITELSREVGPYQAVAYSGDAYGSRRRGLVVTSAQAEPVTLGWAGIPLATVAADAVR</sequence>
<feature type="compositionally biased region" description="Polar residues" evidence="1">
    <location>
        <begin position="36"/>
        <end position="54"/>
    </location>
</feature>
<gene>
    <name evidence="3" type="ORF">Ga0074812_12921</name>
</gene>
<feature type="compositionally biased region" description="Low complexity" evidence="1">
    <location>
        <begin position="55"/>
        <end position="65"/>
    </location>
</feature>
<keyword evidence="4" id="KW-1185">Reference proteome</keyword>
<organism evidence="3 4">
    <name type="scientific">Parafrankia irregularis</name>
    <dbReference type="NCBI Taxonomy" id="795642"/>
    <lineage>
        <taxon>Bacteria</taxon>
        <taxon>Bacillati</taxon>
        <taxon>Actinomycetota</taxon>
        <taxon>Actinomycetes</taxon>
        <taxon>Frankiales</taxon>
        <taxon>Frankiaceae</taxon>
        <taxon>Parafrankia</taxon>
    </lineage>
</organism>
<feature type="signal peptide" evidence="2">
    <location>
        <begin position="1"/>
        <end position="35"/>
    </location>
</feature>
<reference evidence="4" key="1">
    <citation type="submission" date="2015-11" db="EMBL/GenBank/DDBJ databases">
        <authorList>
            <person name="Varghese N."/>
        </authorList>
    </citation>
    <scope>NUCLEOTIDE SEQUENCE [LARGE SCALE GENOMIC DNA]</scope>
    <source>
        <strain evidence="4">DSM 45899</strain>
    </source>
</reference>
<dbReference type="EMBL" id="FAOZ01000029">
    <property type="protein sequence ID" value="CUU59551.1"/>
    <property type="molecule type" value="Genomic_DNA"/>
</dbReference>
<feature type="chain" id="PRO_5006626530" evidence="2">
    <location>
        <begin position="36"/>
        <end position="229"/>
    </location>
</feature>
<dbReference type="AlphaFoldDB" id="A0A0S4QWN6"/>
<evidence type="ECO:0000313" key="3">
    <source>
        <dbReference type="EMBL" id="CUU59551.1"/>
    </source>
</evidence>
<dbReference type="Proteomes" id="UP000198802">
    <property type="component" value="Unassembled WGS sequence"/>
</dbReference>
<keyword evidence="2" id="KW-0732">Signal</keyword>
<protein>
    <submittedName>
        <fullName evidence="3">Uncharacterized protein</fullName>
    </submittedName>
</protein>
<proteinExistence type="predicted"/>
<feature type="region of interest" description="Disordered" evidence="1">
    <location>
        <begin position="36"/>
        <end position="78"/>
    </location>
</feature>
<accession>A0A0S4QWN6</accession>
<evidence type="ECO:0000256" key="1">
    <source>
        <dbReference type="SAM" id="MobiDB-lite"/>
    </source>
</evidence>
<evidence type="ECO:0000256" key="2">
    <source>
        <dbReference type="SAM" id="SignalP"/>
    </source>
</evidence>
<feature type="compositionally biased region" description="Basic and acidic residues" evidence="1">
    <location>
        <begin position="66"/>
        <end position="78"/>
    </location>
</feature>
<evidence type="ECO:0000313" key="4">
    <source>
        <dbReference type="Proteomes" id="UP000198802"/>
    </source>
</evidence>
<name>A0A0S4QWN6_9ACTN</name>